<evidence type="ECO:0000313" key="13">
    <source>
        <dbReference type="Proteomes" id="UP000243338"/>
    </source>
</evidence>
<comment type="pathway">
    <text evidence="10">One-carbon metabolism; methanogenesis from acetate.</text>
</comment>
<feature type="binding site" evidence="10">
    <location>
        <position position="454"/>
    </location>
    <ligand>
        <name>[4Fe-4S] cluster</name>
        <dbReference type="ChEBI" id="CHEBI:49883"/>
        <label>4</label>
    </ligand>
</feature>
<dbReference type="Proteomes" id="UP000243338">
    <property type="component" value="Unassembled WGS sequence"/>
</dbReference>
<dbReference type="SUPFAM" id="SSF46548">
    <property type="entry name" value="alpha-helical ferredoxin"/>
    <property type="match status" value="1"/>
</dbReference>
<keyword evidence="1 10" id="KW-0004">4Fe-4S</keyword>
<dbReference type="InterPro" id="IPR016099">
    <property type="entry name" value="Prismane-like_a/b-sand"/>
</dbReference>
<sequence>MSELTTGSFSIGDLENVQITINNIVGAIDKQMEKSDEEMGPTPKPGVSSLRDWDHTIFERYNPIYTPMCDQCCYCTFGPCDLSGNKEGACGINLEAHNAREFMLRVMTGAAAHSGHGRHLLHHMIDLYGKDYPLDVGPTNIIAPNVQAVTGIKPETLGDLDIVLNYVEEQLTQLLAAVHAGQEGAAIDFESKAMHGGMIDHVGMEVSDIVQISCLGFPKSDANPPLADIGMGCIDPSKPNLIVIGHNVAAVTDIIDYMEDNDLSDKIELGGLCCTALDMTRYKMDGSAEDQVPKAKIIGSLAKELKMIRSGAPDVIVVDEQCIRADVLPEAQKLMIPVITTNDKVMYGLKDRSNDDVEDILADLTSGKEPGALLLDFEKVGEIAPRLAMMMSEIRKQKGIKALPTEEELKDQVDKCVHCLACEIACPDNLPISEAMKLAKEGDFTKFEWIHDKCIGCGRCEFACPKDIDIVNVIEKSSQKLIRNEIGKVRAGRGPISDPEIREEGVNLVLGTTPGIVAMVGCSNYPDGTKDLFDIAKEMLQRNYIVVVSGCSAMDLGMYKDEDGLTLYEKYPAKFKSGGLINVGSCVSNAHITAAVIKVAAIFAQKQVSGNYEELADYSLNRVGAVGVAWGAYSQKAASIGTGCSRLGIPVILGPHGSKYRRALIAKPYEDQKWNVYDARDGSEMKIPAAPEFLLTTCETIEEMMPMLAKSCIRPSDNNMGRMIKLTHYIELSQKYLGVMPDDWQNYVRMETDLPLAKRQELLKILEEEHGWEIDWKRKKILSGPVMKSDVSAQPTNLKRLCKEA</sequence>
<dbReference type="InterPro" id="IPR017900">
    <property type="entry name" value="4Fe4S_Fe_S_CS"/>
</dbReference>
<comment type="subunit">
    <text evidence="9 10">Heterotetramer of two alpha and two epsilon subunits. The ACDS complex is made up of alpha, epsilon, beta, gamma and delta subunits with a probable stoichiometry of (alpha(2)epsilon(2))(4)-beta(8)-(gamma(1)delta(1))(8).</text>
</comment>
<reference evidence="13" key="1">
    <citation type="submission" date="2016-10" db="EMBL/GenBank/DDBJ databases">
        <authorList>
            <person name="Varghese N."/>
            <person name="Submissions S."/>
        </authorList>
    </citation>
    <scope>NUCLEOTIDE SEQUENCE [LARGE SCALE GENOMIC DNA]</scope>
    <source>
        <strain evidence="13">SLH 33</strain>
    </source>
</reference>
<evidence type="ECO:0000256" key="2">
    <source>
        <dbReference type="ARBA" id="ARBA00022596"/>
    </source>
</evidence>
<keyword evidence="13" id="KW-1185">Reference proteome</keyword>
<evidence type="ECO:0000256" key="4">
    <source>
        <dbReference type="ARBA" id="ARBA00022737"/>
    </source>
</evidence>
<keyword evidence="5 10" id="KW-0484">Methanogenesis</keyword>
<keyword evidence="7 10" id="KW-0408">Iron</keyword>
<dbReference type="GO" id="GO:0005506">
    <property type="term" value="F:iron ion binding"/>
    <property type="evidence" value="ECO:0007669"/>
    <property type="project" value="UniProtKB-UniRule"/>
</dbReference>
<evidence type="ECO:0000256" key="3">
    <source>
        <dbReference type="ARBA" id="ARBA00022723"/>
    </source>
</evidence>
<dbReference type="FunFam" id="3.40.50.2030:FF:000004">
    <property type="entry name" value="Acetyl-CoA decarbonylase/synthase complex subunit alpha 1"/>
    <property type="match status" value="1"/>
</dbReference>
<feature type="binding site" evidence="10">
    <location>
        <position position="246"/>
    </location>
    <ligand>
        <name>[Ni-4Fe-4S] cluster</name>
        <dbReference type="ChEBI" id="CHEBI:47739"/>
    </ligand>
</feature>
<dbReference type="PANTHER" id="PTHR30109">
    <property type="entry name" value="HYDROXYLAMINE REDUCTASE"/>
    <property type="match status" value="1"/>
</dbReference>
<feature type="binding site" evidence="10">
    <location>
        <position position="460"/>
    </location>
    <ligand>
        <name>[4Fe-4S] cluster</name>
        <dbReference type="ChEBI" id="CHEBI:49883"/>
        <label>4</label>
    </ligand>
</feature>
<feature type="binding site" evidence="10">
    <location>
        <position position="419"/>
    </location>
    <ligand>
        <name>[4Fe-4S] cluster</name>
        <dbReference type="ChEBI" id="CHEBI:49883"/>
        <label>3</label>
    </ligand>
</feature>
<keyword evidence="2 10" id="KW-0533">Nickel</keyword>
<evidence type="ECO:0000313" key="12">
    <source>
        <dbReference type="EMBL" id="SES84356.1"/>
    </source>
</evidence>
<accession>A0A1H9ZRL8</accession>
<dbReference type="SUPFAM" id="SSF56821">
    <property type="entry name" value="Prismane protein-like"/>
    <property type="match status" value="1"/>
</dbReference>
<evidence type="ECO:0000256" key="7">
    <source>
        <dbReference type="ARBA" id="ARBA00023004"/>
    </source>
</evidence>
<gene>
    <name evidence="10" type="primary">cdhA</name>
    <name evidence="12" type="ORF">SAMN04488587_1218</name>
</gene>
<dbReference type="InterPro" id="IPR004137">
    <property type="entry name" value="HCP/CODH"/>
</dbReference>
<feature type="binding site" evidence="10">
    <location>
        <position position="551"/>
    </location>
    <ligand>
        <name>[Ni-4Fe-4S] cluster</name>
        <dbReference type="ChEBI" id="CHEBI:47739"/>
    </ligand>
</feature>
<name>A0A1H9ZRL8_9EURY</name>
<dbReference type="InterPro" id="IPR004460">
    <property type="entry name" value="CdhA"/>
</dbReference>
<dbReference type="PANTHER" id="PTHR30109:SF6">
    <property type="entry name" value="ACETYL-COA DECARBONYLASE_SYNTHASE COMPLEX SUBUNIT ALPHA"/>
    <property type="match status" value="1"/>
</dbReference>
<feature type="binding site" evidence="10">
    <location>
        <position position="90"/>
    </location>
    <ligand>
        <name>[4Fe-4S] cluster</name>
        <dbReference type="ChEBI" id="CHEBI:49883"/>
        <label>2</label>
    </ligand>
</feature>
<dbReference type="Gene3D" id="3.40.50.2030">
    <property type="match status" value="2"/>
</dbReference>
<feature type="binding site" evidence="10">
    <location>
        <position position="322"/>
    </location>
    <ligand>
        <name>[Ni-4Fe-4S] cluster</name>
        <dbReference type="ChEBI" id="CHEBI:47739"/>
    </ligand>
</feature>
<feature type="domain" description="4Fe-4S ferredoxin-type" evidence="11">
    <location>
        <begin position="406"/>
        <end position="435"/>
    </location>
</feature>
<evidence type="ECO:0000256" key="1">
    <source>
        <dbReference type="ARBA" id="ARBA00022485"/>
    </source>
</evidence>
<dbReference type="EC" id="1.2.7.4" evidence="10"/>
<dbReference type="InterPro" id="IPR011254">
    <property type="entry name" value="Prismane-like_sf"/>
</dbReference>
<dbReference type="RefSeq" id="WP_091689734.1">
    <property type="nucleotide sequence ID" value="NZ_CAAGSJ010000005.1"/>
</dbReference>
<feature type="binding site" evidence="10">
    <location>
        <position position="73"/>
    </location>
    <ligand>
        <name>[4Fe-4S] cluster</name>
        <dbReference type="ChEBI" id="CHEBI:49883"/>
        <label>1</label>
        <note>ligand shared between dimeric partners</note>
    </ligand>
</feature>
<keyword evidence="3 10" id="KW-0479">Metal-binding</keyword>
<dbReference type="HAMAP" id="MF_01137">
    <property type="entry name" value="CdhA"/>
    <property type="match status" value="1"/>
</dbReference>
<evidence type="ECO:0000259" key="11">
    <source>
        <dbReference type="PROSITE" id="PS51379"/>
    </source>
</evidence>
<comment type="catalytic activity">
    <reaction evidence="10">
        <text>CO + 2 oxidized [2Fe-2S]-[ferredoxin] + H2O = 2 reduced [2Fe-2S]-[ferredoxin] + CO2 + 2 H(+)</text>
        <dbReference type="Rhea" id="RHEA:21040"/>
        <dbReference type="Rhea" id="RHEA-COMP:10000"/>
        <dbReference type="Rhea" id="RHEA-COMP:10001"/>
        <dbReference type="ChEBI" id="CHEBI:15377"/>
        <dbReference type="ChEBI" id="CHEBI:15378"/>
        <dbReference type="ChEBI" id="CHEBI:16526"/>
        <dbReference type="ChEBI" id="CHEBI:17245"/>
        <dbReference type="ChEBI" id="CHEBI:33737"/>
        <dbReference type="ChEBI" id="CHEBI:33738"/>
        <dbReference type="EC" id="1.2.7.4"/>
    </reaction>
</comment>
<dbReference type="GO" id="GO:0004601">
    <property type="term" value="F:peroxidase activity"/>
    <property type="evidence" value="ECO:0007669"/>
    <property type="project" value="TreeGrafter"/>
</dbReference>
<proteinExistence type="inferred from homology"/>
<feature type="binding site" evidence="10">
    <location>
        <position position="72"/>
    </location>
    <ligand>
        <name>[4Fe-4S] cluster</name>
        <dbReference type="ChEBI" id="CHEBI:49883"/>
        <label>2</label>
    </ligand>
</feature>
<dbReference type="NCBIfam" id="TIGR00314">
    <property type="entry name" value="cdhA"/>
    <property type="match status" value="1"/>
</dbReference>
<comment type="cofactor">
    <cofactor evidence="10">
        <name>[Ni-4Fe-4S] cluster</name>
        <dbReference type="ChEBI" id="CHEBI:47739"/>
    </cofactor>
    <text evidence="10">Binds 2 [Ni-4Fe-4S] clusters per heterotetramer.</text>
</comment>
<feature type="binding site" evidence="10">
    <location>
        <position position="426"/>
    </location>
    <ligand>
        <name>[4Fe-4S] cluster</name>
        <dbReference type="ChEBI" id="CHEBI:49883"/>
        <label>4</label>
    </ligand>
</feature>
<dbReference type="FunFam" id="1.10.8.190:FF:000001">
    <property type="entry name" value="Acetyl-CoA decarbonylase/synthase complex subunit alpha 1"/>
    <property type="match status" value="1"/>
</dbReference>
<organism evidence="12 13">
    <name type="scientific">Methanococcoides vulcani</name>
    <dbReference type="NCBI Taxonomy" id="1353158"/>
    <lineage>
        <taxon>Archaea</taxon>
        <taxon>Methanobacteriati</taxon>
        <taxon>Methanobacteriota</taxon>
        <taxon>Stenosarchaea group</taxon>
        <taxon>Methanomicrobia</taxon>
        <taxon>Methanosarcinales</taxon>
        <taxon>Methanosarcinaceae</taxon>
        <taxon>Methanococcoides</taxon>
    </lineage>
</organism>
<keyword evidence="4" id="KW-0677">Repeat</keyword>
<dbReference type="Gene3D" id="1.10.8.190">
    <property type="entry name" value="Carbon monoxide dehydrogenase alpha subunit. Chain M, domain 1"/>
    <property type="match status" value="1"/>
</dbReference>
<dbReference type="EMBL" id="FOHQ01000003">
    <property type="protein sequence ID" value="SES84356.1"/>
    <property type="molecule type" value="Genomic_DNA"/>
</dbReference>
<dbReference type="GO" id="GO:0050418">
    <property type="term" value="F:hydroxylamine reductase activity"/>
    <property type="evidence" value="ECO:0007669"/>
    <property type="project" value="TreeGrafter"/>
</dbReference>
<dbReference type="AlphaFoldDB" id="A0A1H9ZRL8"/>
<dbReference type="Pfam" id="PF00037">
    <property type="entry name" value="Fer4"/>
    <property type="match status" value="1"/>
</dbReference>
<feature type="binding site" evidence="10">
    <location>
        <position position="457"/>
    </location>
    <ligand>
        <name>[4Fe-4S] cluster</name>
        <dbReference type="ChEBI" id="CHEBI:49883"/>
        <label>4</label>
    </ligand>
</feature>
<dbReference type="GO" id="GO:0051539">
    <property type="term" value="F:4 iron, 4 sulfur cluster binding"/>
    <property type="evidence" value="ECO:0007669"/>
    <property type="project" value="UniProtKB-KW"/>
</dbReference>
<evidence type="ECO:0000256" key="9">
    <source>
        <dbReference type="ARBA" id="ARBA00063148"/>
    </source>
</evidence>
<keyword evidence="8 10" id="KW-0411">Iron-sulfur</keyword>
<feature type="binding site" evidence="10">
    <location>
        <position position="80"/>
    </location>
    <ligand>
        <name>[4Fe-4S] cluster</name>
        <dbReference type="ChEBI" id="CHEBI:49883"/>
        <label>2</label>
    </ligand>
</feature>
<dbReference type="STRING" id="1353158.SAMN04488587_1218"/>
<feature type="binding site" evidence="10">
    <location>
        <position position="416"/>
    </location>
    <ligand>
        <name>[4Fe-4S] cluster</name>
        <dbReference type="ChEBI" id="CHEBI:49883"/>
        <label>3</label>
    </ligand>
</feature>
<evidence type="ECO:0000256" key="10">
    <source>
        <dbReference type="HAMAP-Rule" id="MF_01137"/>
    </source>
</evidence>
<feature type="binding site" evidence="10">
    <location>
        <position position="422"/>
    </location>
    <ligand>
        <name>[4Fe-4S] cluster</name>
        <dbReference type="ChEBI" id="CHEBI:49883"/>
        <label>3</label>
    </ligand>
</feature>
<dbReference type="Gene3D" id="3.30.70.20">
    <property type="match status" value="1"/>
</dbReference>
<dbReference type="GO" id="GO:0019385">
    <property type="term" value="P:methanogenesis, from acetate"/>
    <property type="evidence" value="ECO:0007669"/>
    <property type="project" value="UniProtKB-UniRule"/>
</dbReference>
<comment type="similarity">
    <text evidence="10">Belongs to the Ni-containing carbon monoxide dehydrogenase family.</text>
</comment>
<protein>
    <recommendedName>
        <fullName evidence="10">Acetyl-CoA decarbonylase/synthase complex subunit alpha</fullName>
        <shortName evidence="10">ACDS complex subunit alpha</shortName>
        <ecNumber evidence="10">1.2.7.4</ecNumber>
    </recommendedName>
    <alternativeName>
        <fullName evidence="10">ACDS complex carbon monoxide dehydrogenase subunit alpha</fullName>
        <shortName evidence="10">ACDS CODH subunit alpha</shortName>
    </alternativeName>
</protein>
<evidence type="ECO:0000256" key="5">
    <source>
        <dbReference type="ARBA" id="ARBA00022994"/>
    </source>
</evidence>
<feature type="binding site" evidence="10">
    <location>
        <position position="75"/>
    </location>
    <ligand>
        <name>[4Fe-4S] cluster</name>
        <dbReference type="ChEBI" id="CHEBI:49883"/>
        <label>2</label>
    </ligand>
</feature>
<feature type="binding site" evidence="10">
    <location>
        <position position="464"/>
    </location>
    <ligand>
        <name>[4Fe-4S] cluster</name>
        <dbReference type="ChEBI" id="CHEBI:49883"/>
        <label>3</label>
    </ligand>
</feature>
<dbReference type="FunFam" id="3.40.50.2030:FF:000006">
    <property type="entry name" value="Acetyl-CoA decarbonylase/synthase complex subunit alpha 1"/>
    <property type="match status" value="1"/>
</dbReference>
<dbReference type="InterPro" id="IPR017896">
    <property type="entry name" value="4Fe4S_Fe-S-bd"/>
</dbReference>
<dbReference type="OrthoDB" id="35334at2157"/>
<dbReference type="GO" id="GO:0042542">
    <property type="term" value="P:response to hydrogen peroxide"/>
    <property type="evidence" value="ECO:0007669"/>
    <property type="project" value="TreeGrafter"/>
</dbReference>
<feature type="binding site" evidence="10">
    <location>
        <position position="274"/>
    </location>
    <ligand>
        <name>[Ni-4Fe-4S] cluster</name>
        <dbReference type="ChEBI" id="CHEBI:47739"/>
    </ligand>
</feature>
<dbReference type="Pfam" id="PF03063">
    <property type="entry name" value="Prismane"/>
    <property type="match status" value="2"/>
</dbReference>
<feature type="binding site" evidence="10">
    <location>
        <position position="113"/>
    </location>
    <ligand>
        <name>CO</name>
        <dbReference type="ChEBI" id="CHEBI:17245"/>
    </ligand>
</feature>
<feature type="binding site" evidence="10">
    <location>
        <position position="69"/>
    </location>
    <ligand>
        <name>[4Fe-4S] cluster</name>
        <dbReference type="ChEBI" id="CHEBI:49883"/>
        <label>1</label>
        <note>ligand shared between dimeric partners</note>
    </ligand>
</feature>
<dbReference type="GO" id="GO:0043885">
    <property type="term" value="F:anaerobic carbon-monoxide dehydrogenase activity"/>
    <property type="evidence" value="ECO:0007669"/>
    <property type="project" value="UniProtKB-UniRule"/>
</dbReference>
<comment type="domain">
    <text evidence="10">Cluster B is an all-cysteinyl-liganded 4Fe-4S cluster; cluster C is a mixed Ni-Fe-S cluster which is the active site of CO oxidation. Cluster D is also an all-cysteinyl-liganded 4Fe-4S cluster that bridges the two subunits of the CODH dimer. Contains two additional 4Fe-4S clusters, dubbed E and F, that probably transport electrons from ferredoxin to the B cluster.</text>
</comment>
<feature type="domain" description="4Fe-4S ferredoxin-type" evidence="11">
    <location>
        <begin position="445"/>
        <end position="476"/>
    </location>
</feature>
<keyword evidence="6 10" id="KW-0560">Oxidoreductase</keyword>
<feature type="binding site" evidence="10">
    <location>
        <position position="586"/>
    </location>
    <ligand>
        <name>[Ni-4Fe-4S] cluster</name>
        <dbReference type="ChEBI" id="CHEBI:47739"/>
    </ligand>
</feature>
<dbReference type="PROSITE" id="PS51379">
    <property type="entry name" value="4FE4S_FER_2"/>
    <property type="match status" value="2"/>
</dbReference>
<feature type="binding site" evidence="10">
    <location>
        <position position="522"/>
    </location>
    <ligand>
        <name>[Ni-4Fe-4S] cluster</name>
        <dbReference type="ChEBI" id="CHEBI:47739"/>
    </ligand>
</feature>
<comment type="function">
    <text evidence="10">Part of the ACDS complex that catalyzes the reversible cleavage of acetyl-CoA, allowing growth on acetate as sole source of carbon and energy. The alpha-epsilon subcomponent functions as a carbon monoxide dehydrogenase.</text>
</comment>
<evidence type="ECO:0000256" key="8">
    <source>
        <dbReference type="ARBA" id="ARBA00023014"/>
    </source>
</evidence>
<comment type="cofactor">
    <cofactor evidence="10">
        <name>[4Fe-4S] cluster</name>
        <dbReference type="ChEBI" id="CHEBI:49883"/>
    </cofactor>
    <text evidence="10">Binds 7 [4Fe-4S] clusters per heterotetramer.</text>
</comment>
<evidence type="ECO:0000256" key="6">
    <source>
        <dbReference type="ARBA" id="ARBA00023002"/>
    </source>
</evidence>
<dbReference type="PROSITE" id="PS00198">
    <property type="entry name" value="4FE4S_FER_1"/>
    <property type="match status" value="1"/>
</dbReference>
<dbReference type="GO" id="GO:0016151">
    <property type="term" value="F:nickel cation binding"/>
    <property type="evidence" value="ECO:0007669"/>
    <property type="project" value="UniProtKB-UniRule"/>
</dbReference>
<dbReference type="GO" id="GO:0006084">
    <property type="term" value="P:acetyl-CoA metabolic process"/>
    <property type="evidence" value="ECO:0007669"/>
    <property type="project" value="InterPro"/>
</dbReference>
<dbReference type="UniPathway" id="UPA00642"/>